<dbReference type="InParanoid" id="A0A2K3E361"/>
<keyword evidence="2" id="KW-1185">Reference proteome</keyword>
<evidence type="ECO:0000313" key="2">
    <source>
        <dbReference type="Proteomes" id="UP000006906"/>
    </source>
</evidence>
<dbReference type="GeneID" id="66052481"/>
<gene>
    <name evidence="1" type="ORF">CHLRE_02g113800v5</name>
</gene>
<dbReference type="EMBL" id="CM008963">
    <property type="protein sequence ID" value="PNW87221.1"/>
    <property type="molecule type" value="Genomic_DNA"/>
</dbReference>
<dbReference type="InterPro" id="IPR011042">
    <property type="entry name" value="6-blade_b-propeller_TolB-like"/>
</dbReference>
<dbReference type="STRING" id="3055.A0A2K3E361"/>
<dbReference type="Gene3D" id="2.120.10.30">
    <property type="entry name" value="TolB, C-terminal domain"/>
    <property type="match status" value="1"/>
</dbReference>
<organism evidence="1 2">
    <name type="scientific">Chlamydomonas reinhardtii</name>
    <name type="common">Chlamydomonas smithii</name>
    <dbReference type="NCBI Taxonomy" id="3055"/>
    <lineage>
        <taxon>Eukaryota</taxon>
        <taxon>Viridiplantae</taxon>
        <taxon>Chlorophyta</taxon>
        <taxon>core chlorophytes</taxon>
        <taxon>Chlorophyceae</taxon>
        <taxon>CS clade</taxon>
        <taxon>Chlamydomonadales</taxon>
        <taxon>Chlamydomonadaceae</taxon>
        <taxon>Chlamydomonas</taxon>
    </lineage>
</organism>
<name>A0A2K3E361_CHLRE</name>
<proteinExistence type="predicted"/>
<sequence>MPASIPRCEILLPSRPTGLVVRHRVDGASCAAASGSAAVAFETLVFFPDRVCALEGGGGLSPWRLGPQLRLTDGATRASHLVCDSTPCATYCAATGCVYFVEGYAILRLDGANVVTPVAGCSTECDQVDAVGRDARFGCIRAMTADGRGNLCEPCIRCGS</sequence>
<protein>
    <submittedName>
        <fullName evidence="1">Uncharacterized protein</fullName>
    </submittedName>
</protein>
<dbReference type="KEGG" id="cre:CHLRE_02g113800v5"/>
<dbReference type="Proteomes" id="UP000006906">
    <property type="component" value="Chromosome 2"/>
</dbReference>
<dbReference type="OrthoDB" id="550617at2759"/>
<evidence type="ECO:0000313" key="1">
    <source>
        <dbReference type="EMBL" id="PNW87221.1"/>
    </source>
</evidence>
<dbReference type="Gramene" id="PNW87221">
    <property type="protein sequence ID" value="PNW87221"/>
    <property type="gene ID" value="CHLRE_02g113800v5"/>
</dbReference>
<accession>A0A2K3E361</accession>
<dbReference type="AlphaFoldDB" id="A0A2K3E361"/>
<dbReference type="RefSeq" id="XP_042927563.1">
    <property type="nucleotide sequence ID" value="XM_043059929.1"/>
</dbReference>
<reference evidence="1 2" key="1">
    <citation type="journal article" date="2007" name="Science">
        <title>The Chlamydomonas genome reveals the evolution of key animal and plant functions.</title>
        <authorList>
            <person name="Merchant S.S."/>
            <person name="Prochnik S.E."/>
            <person name="Vallon O."/>
            <person name="Harris E.H."/>
            <person name="Karpowicz S.J."/>
            <person name="Witman G.B."/>
            <person name="Terry A."/>
            <person name="Salamov A."/>
            <person name="Fritz-Laylin L.K."/>
            <person name="Marechal-Drouard L."/>
            <person name="Marshall W.F."/>
            <person name="Qu L.H."/>
            <person name="Nelson D.R."/>
            <person name="Sanderfoot A.A."/>
            <person name="Spalding M.H."/>
            <person name="Kapitonov V.V."/>
            <person name="Ren Q."/>
            <person name="Ferris P."/>
            <person name="Lindquist E."/>
            <person name="Shapiro H."/>
            <person name="Lucas S.M."/>
            <person name="Grimwood J."/>
            <person name="Schmutz J."/>
            <person name="Cardol P."/>
            <person name="Cerutti H."/>
            <person name="Chanfreau G."/>
            <person name="Chen C.L."/>
            <person name="Cognat V."/>
            <person name="Croft M.T."/>
            <person name="Dent R."/>
            <person name="Dutcher S."/>
            <person name="Fernandez E."/>
            <person name="Fukuzawa H."/>
            <person name="Gonzalez-Ballester D."/>
            <person name="Gonzalez-Halphen D."/>
            <person name="Hallmann A."/>
            <person name="Hanikenne M."/>
            <person name="Hippler M."/>
            <person name="Inwood W."/>
            <person name="Jabbari K."/>
            <person name="Kalanon M."/>
            <person name="Kuras R."/>
            <person name="Lefebvre P.A."/>
            <person name="Lemaire S.D."/>
            <person name="Lobanov A.V."/>
            <person name="Lohr M."/>
            <person name="Manuell A."/>
            <person name="Meier I."/>
            <person name="Mets L."/>
            <person name="Mittag M."/>
            <person name="Mittelmeier T."/>
            <person name="Moroney J.V."/>
            <person name="Moseley J."/>
            <person name="Napoli C."/>
            <person name="Nedelcu A.M."/>
            <person name="Niyogi K."/>
            <person name="Novoselov S.V."/>
            <person name="Paulsen I.T."/>
            <person name="Pazour G."/>
            <person name="Purton S."/>
            <person name="Ral J.P."/>
            <person name="Riano-Pachon D.M."/>
            <person name="Riekhof W."/>
            <person name="Rymarquis L."/>
            <person name="Schroda M."/>
            <person name="Stern D."/>
            <person name="Umen J."/>
            <person name="Willows R."/>
            <person name="Wilson N."/>
            <person name="Zimmer S.L."/>
            <person name="Allmer J."/>
            <person name="Balk J."/>
            <person name="Bisova K."/>
            <person name="Chen C.J."/>
            <person name="Elias M."/>
            <person name="Gendler K."/>
            <person name="Hauser C."/>
            <person name="Lamb M.R."/>
            <person name="Ledford H."/>
            <person name="Long J.C."/>
            <person name="Minagawa J."/>
            <person name="Page M.D."/>
            <person name="Pan J."/>
            <person name="Pootakham W."/>
            <person name="Roje S."/>
            <person name="Rose A."/>
            <person name="Stahlberg E."/>
            <person name="Terauchi A.M."/>
            <person name="Yang P."/>
            <person name="Ball S."/>
            <person name="Bowler C."/>
            <person name="Dieckmann C.L."/>
            <person name="Gladyshev V.N."/>
            <person name="Green P."/>
            <person name="Jorgensen R."/>
            <person name="Mayfield S."/>
            <person name="Mueller-Roeber B."/>
            <person name="Rajamani S."/>
            <person name="Sayre R.T."/>
            <person name="Brokstein P."/>
            <person name="Dubchak I."/>
            <person name="Goodstein D."/>
            <person name="Hornick L."/>
            <person name="Huang Y.W."/>
            <person name="Jhaveri J."/>
            <person name="Luo Y."/>
            <person name="Martinez D."/>
            <person name="Ngau W.C."/>
            <person name="Otillar B."/>
            <person name="Poliakov A."/>
            <person name="Porter A."/>
            <person name="Szajkowski L."/>
            <person name="Werner G."/>
            <person name="Zhou K."/>
            <person name="Grigoriev I.V."/>
            <person name="Rokhsar D.S."/>
            <person name="Grossman A.R."/>
        </authorList>
    </citation>
    <scope>NUCLEOTIDE SEQUENCE [LARGE SCALE GENOMIC DNA]</scope>
    <source>
        <strain evidence="2">CC-503</strain>
    </source>
</reference>